<dbReference type="Gene3D" id="1.20.120.1630">
    <property type="match status" value="1"/>
</dbReference>
<dbReference type="STRING" id="590646.G3B6R1"/>
<dbReference type="PANTHER" id="PTHR12714">
    <property type="entry name" value="PROTEIN-S ISOPRENYLCYSTEINE O-METHYLTRANSFERASE"/>
    <property type="match status" value="1"/>
</dbReference>
<accession>G3B6R1</accession>
<organism evidence="12">
    <name type="scientific">Candida tenuis (strain ATCC 10573 / BCRC 21748 / CBS 615 / JCM 9827 / NBRC 10315 / NRRL Y-1498 / VKM Y-70)</name>
    <name type="common">Yeast</name>
    <name type="synonym">Yamadazyma tenuis</name>
    <dbReference type="NCBI Taxonomy" id="590646"/>
    <lineage>
        <taxon>Eukaryota</taxon>
        <taxon>Fungi</taxon>
        <taxon>Dikarya</taxon>
        <taxon>Ascomycota</taxon>
        <taxon>Saccharomycotina</taxon>
        <taxon>Pichiomycetes</taxon>
        <taxon>Debaryomycetaceae</taxon>
        <taxon>Yamadazyma</taxon>
    </lineage>
</organism>
<proteinExistence type="inferred from homology"/>
<evidence type="ECO:0000256" key="6">
    <source>
        <dbReference type="ARBA" id="ARBA00022691"/>
    </source>
</evidence>
<evidence type="ECO:0000313" key="11">
    <source>
        <dbReference type="EMBL" id="EGV62996.1"/>
    </source>
</evidence>
<evidence type="ECO:0000256" key="2">
    <source>
        <dbReference type="ARBA" id="ARBA00009140"/>
    </source>
</evidence>
<evidence type="ECO:0000313" key="12">
    <source>
        <dbReference type="Proteomes" id="UP000000707"/>
    </source>
</evidence>
<evidence type="ECO:0000256" key="5">
    <source>
        <dbReference type="ARBA" id="ARBA00022679"/>
    </source>
</evidence>
<comment type="caution">
    <text evidence="10">Lacks conserved residue(s) required for the propagation of feature annotation.</text>
</comment>
<dbReference type="PANTHER" id="PTHR12714:SF9">
    <property type="entry name" value="PROTEIN-S-ISOPRENYLCYSTEINE O-METHYLTRANSFERASE"/>
    <property type="match status" value="1"/>
</dbReference>
<dbReference type="Proteomes" id="UP000000707">
    <property type="component" value="Unassembled WGS sequence"/>
</dbReference>
<keyword evidence="8 10" id="KW-1133">Transmembrane helix</keyword>
<dbReference type="PROSITE" id="PS51564">
    <property type="entry name" value="SAM_ICMT"/>
    <property type="match status" value="1"/>
</dbReference>
<gene>
    <name evidence="11" type="ORF">CANTEDRAFT_98208</name>
</gene>
<evidence type="ECO:0000256" key="3">
    <source>
        <dbReference type="ARBA" id="ARBA00012151"/>
    </source>
</evidence>
<comment type="subcellular location">
    <subcellularLocation>
        <location evidence="10">Endoplasmic reticulum membrane</location>
        <topology evidence="10">Multi-pass membrane protein</topology>
    </subcellularLocation>
    <subcellularLocation>
        <location evidence="1">Membrane</location>
        <topology evidence="1">Multi-pass membrane protein</topology>
    </subcellularLocation>
</comment>
<dbReference type="eggNOG" id="KOG2628">
    <property type="taxonomic scope" value="Eukaryota"/>
</dbReference>
<dbReference type="GO" id="GO:0032259">
    <property type="term" value="P:methylation"/>
    <property type="evidence" value="ECO:0007669"/>
    <property type="project" value="UniProtKB-KW"/>
</dbReference>
<keyword evidence="9 10" id="KW-0472">Membrane</keyword>
<evidence type="ECO:0000256" key="4">
    <source>
        <dbReference type="ARBA" id="ARBA00022603"/>
    </source>
</evidence>
<dbReference type="GO" id="GO:0005789">
    <property type="term" value="C:endoplasmic reticulum membrane"/>
    <property type="evidence" value="ECO:0007669"/>
    <property type="project" value="UniProtKB-SubCell"/>
</dbReference>
<dbReference type="InterPro" id="IPR025770">
    <property type="entry name" value="PPMT_MeTrfase"/>
</dbReference>
<keyword evidence="4 10" id="KW-0489">Methyltransferase</keyword>
<dbReference type="HOGENOM" id="CLU_065200_0_2_1"/>
<dbReference type="EMBL" id="GL996524">
    <property type="protein sequence ID" value="EGV62996.1"/>
    <property type="molecule type" value="Genomic_DNA"/>
</dbReference>
<keyword evidence="12" id="KW-1185">Reference proteome</keyword>
<keyword evidence="10" id="KW-0256">Endoplasmic reticulum</keyword>
<reference evidence="11 12" key="1">
    <citation type="journal article" date="2011" name="Proc. Natl. Acad. Sci. U.S.A.">
        <title>Comparative genomics of xylose-fermenting fungi for enhanced biofuel production.</title>
        <authorList>
            <person name="Wohlbach D.J."/>
            <person name="Kuo A."/>
            <person name="Sato T.K."/>
            <person name="Potts K.M."/>
            <person name="Salamov A.A."/>
            <person name="LaButti K.M."/>
            <person name="Sun H."/>
            <person name="Clum A."/>
            <person name="Pangilinan J.L."/>
            <person name="Lindquist E.A."/>
            <person name="Lucas S."/>
            <person name="Lapidus A."/>
            <person name="Jin M."/>
            <person name="Gunawan C."/>
            <person name="Balan V."/>
            <person name="Dale B.E."/>
            <person name="Jeffries T.W."/>
            <person name="Zinkel R."/>
            <person name="Barry K.W."/>
            <person name="Grigoriev I.V."/>
            <person name="Gasch A.P."/>
        </authorList>
    </citation>
    <scope>NUCLEOTIDE SEQUENCE [LARGE SCALE GENOMIC DNA]</scope>
    <source>
        <strain evidence="12">ATCC 10573 / BCRC 21748 / CBS 615 / JCM 9827 / NBRC 10315 / NRRL Y-1498 / VKM Y-70</strain>
    </source>
</reference>
<keyword evidence="5" id="KW-0808">Transferase</keyword>
<keyword evidence="7 10" id="KW-0812">Transmembrane</keyword>
<dbReference type="Pfam" id="PF04140">
    <property type="entry name" value="ICMT"/>
    <property type="match status" value="1"/>
</dbReference>
<dbReference type="AlphaFoldDB" id="G3B6R1"/>
<evidence type="ECO:0000256" key="10">
    <source>
        <dbReference type="RuleBase" id="RU362022"/>
    </source>
</evidence>
<protein>
    <recommendedName>
        <fullName evidence="3 10">Protein-S-isoprenylcysteine O-methyltransferase</fullName>
        <ecNumber evidence="3 10">2.1.1.100</ecNumber>
    </recommendedName>
</protein>
<dbReference type="GO" id="GO:0004671">
    <property type="term" value="F:protein C-terminal S-isoprenylcysteine carboxyl O-methyltransferase activity"/>
    <property type="evidence" value="ECO:0007669"/>
    <property type="project" value="UniProtKB-EC"/>
</dbReference>
<dbReference type="EC" id="2.1.1.100" evidence="3 10"/>
<name>G3B6R1_CANTC</name>
<evidence type="ECO:0000256" key="9">
    <source>
        <dbReference type="ARBA" id="ARBA00023136"/>
    </source>
</evidence>
<evidence type="ECO:0000256" key="7">
    <source>
        <dbReference type="ARBA" id="ARBA00022692"/>
    </source>
</evidence>
<feature type="transmembrane region" description="Helical" evidence="10">
    <location>
        <begin position="154"/>
        <end position="178"/>
    </location>
</feature>
<dbReference type="InterPro" id="IPR007269">
    <property type="entry name" value="ICMT_MeTrfase"/>
</dbReference>
<dbReference type="OrthoDB" id="422086at2759"/>
<evidence type="ECO:0000256" key="1">
    <source>
        <dbReference type="ARBA" id="ARBA00004141"/>
    </source>
</evidence>
<evidence type="ECO:0000256" key="8">
    <source>
        <dbReference type="ARBA" id="ARBA00022989"/>
    </source>
</evidence>
<feature type="transmembrane region" description="Helical" evidence="10">
    <location>
        <begin position="100"/>
        <end position="119"/>
    </location>
</feature>
<comment type="similarity">
    <text evidence="2 10">Belongs to the class VI-like SAM-binding methyltransferase superfamily. Isoprenylcysteine carboxyl methyltransferase family.</text>
</comment>
<comment type="catalytic activity">
    <reaction evidence="10">
        <text>[protein]-C-terminal S-[(2E,6E)-farnesyl]-L-cysteine + S-adenosyl-L-methionine = [protein]-C-terminal S-[(2E,6E)-farnesyl]-L-cysteine methyl ester + S-adenosyl-L-homocysteine</text>
        <dbReference type="Rhea" id="RHEA:21672"/>
        <dbReference type="Rhea" id="RHEA-COMP:12125"/>
        <dbReference type="Rhea" id="RHEA-COMP:12126"/>
        <dbReference type="ChEBI" id="CHEBI:57856"/>
        <dbReference type="ChEBI" id="CHEBI:59789"/>
        <dbReference type="ChEBI" id="CHEBI:90510"/>
        <dbReference type="ChEBI" id="CHEBI:90511"/>
        <dbReference type="EC" id="2.1.1.100"/>
    </reaction>
</comment>
<keyword evidence="6 10" id="KW-0949">S-adenosyl-L-methionine</keyword>
<sequence>MYNPQSNNTTYICLTSLALGMAIAQALLSRSVLADYVLLLCGFHLNEFISICLYSPQSLTQNSFLIWNNQGSREYWTVQLFTVVESMVLRRHPLDFGKTANSIAFVVSTLGIALRHIAIRHLRTAFSHYIDPQNPQLVTSGIYSFTRHPSYLGFYLFVVGIQVYLNNSIMLVASILMLRQFLQTRVRFEEHHLTRIHGAAYTDYKLRVGTYIPFL</sequence>